<reference evidence="2" key="1">
    <citation type="journal article" date="2018" name="Genome Biol.">
        <title>SKESA: strategic k-mer extension for scrupulous assemblies.</title>
        <authorList>
            <person name="Souvorov A."/>
            <person name="Agarwala R."/>
            <person name="Lipman D.J."/>
        </authorList>
    </citation>
    <scope>NUCLEOTIDE SEQUENCE</scope>
    <source>
        <strain evidence="2">OLC2673_Aeromonas</strain>
    </source>
</reference>
<evidence type="ECO:0000313" key="3">
    <source>
        <dbReference type="Proteomes" id="UP000859505"/>
    </source>
</evidence>
<organism evidence="2 3">
    <name type="scientific">Aeromonas hydrophila</name>
    <dbReference type="NCBI Taxonomy" id="644"/>
    <lineage>
        <taxon>Bacteria</taxon>
        <taxon>Pseudomonadati</taxon>
        <taxon>Pseudomonadota</taxon>
        <taxon>Gammaproteobacteria</taxon>
        <taxon>Aeromonadales</taxon>
        <taxon>Aeromonadaceae</taxon>
        <taxon>Aeromonas</taxon>
    </lineage>
</organism>
<dbReference type="Gene3D" id="2.60.40.2040">
    <property type="entry name" value="CFA/I fimbrial subunit E, pilin domain"/>
    <property type="match status" value="1"/>
</dbReference>
<dbReference type="EMBL" id="DACTUL010000004">
    <property type="protein sequence ID" value="HAT6343104.1"/>
    <property type="molecule type" value="Genomic_DNA"/>
</dbReference>
<protein>
    <submittedName>
        <fullName evidence="2">Adhesin</fullName>
    </submittedName>
</protein>
<dbReference type="Proteomes" id="UP000859505">
    <property type="component" value="Unassembled WGS sequence"/>
</dbReference>
<sequence length="163" mass="17276">MKVWIAAPLAMLVSANLMAAERVEHQVTVTAQIPTEAFYVQPTGGDNWISTPQKLAYNPYTKKLDKLSKQMDAKSTIGAITGYLTNPAVMASGNDNISLNIKIGGVALSTTSVEVMGADDARTGKQLELEVIPADAPVTGYKPGNYQGVVNMMFESEAPKGGA</sequence>
<keyword evidence="1" id="KW-0732">Signal</keyword>
<accession>A0AAD3U8D2</accession>
<evidence type="ECO:0000313" key="2">
    <source>
        <dbReference type="EMBL" id="HAT6343104.1"/>
    </source>
</evidence>
<proteinExistence type="predicted"/>
<dbReference type="AlphaFoldDB" id="A0AAD3U8D2"/>
<dbReference type="InterPro" id="IPR007540">
    <property type="entry name" value="Fimbrial_CS1-type"/>
</dbReference>
<feature type="chain" id="PRO_5042052305" evidence="1">
    <location>
        <begin position="20"/>
        <end position="163"/>
    </location>
</feature>
<reference evidence="2" key="2">
    <citation type="submission" date="2020-01" db="EMBL/GenBank/DDBJ databases">
        <authorList>
            <consortium name="NCBI Pathogen Detection Project"/>
        </authorList>
    </citation>
    <scope>NUCLEOTIDE SEQUENCE</scope>
    <source>
        <strain evidence="2">OLC2673_Aeromonas</strain>
    </source>
</reference>
<dbReference type="Pfam" id="PF04449">
    <property type="entry name" value="Fimbrial_CS1"/>
    <property type="match status" value="1"/>
</dbReference>
<feature type="signal peptide" evidence="1">
    <location>
        <begin position="1"/>
        <end position="19"/>
    </location>
</feature>
<comment type="caution">
    <text evidence="2">The sequence shown here is derived from an EMBL/GenBank/DDBJ whole genome shotgun (WGS) entry which is preliminary data.</text>
</comment>
<gene>
    <name evidence="2" type="ORF">JAJ28_000788</name>
</gene>
<name>A0AAD3U8D2_AERHY</name>
<dbReference type="GO" id="GO:0009289">
    <property type="term" value="C:pilus"/>
    <property type="evidence" value="ECO:0007669"/>
    <property type="project" value="InterPro"/>
</dbReference>
<evidence type="ECO:0000256" key="1">
    <source>
        <dbReference type="SAM" id="SignalP"/>
    </source>
</evidence>
<dbReference type="RefSeq" id="WP_124252286.1">
    <property type="nucleotide sequence ID" value="NZ_CP124746.1"/>
</dbReference>